<dbReference type="Gene3D" id="3.30.450.20">
    <property type="entry name" value="PAS domain"/>
    <property type="match status" value="2"/>
</dbReference>
<evidence type="ECO:0000256" key="4">
    <source>
        <dbReference type="ARBA" id="ARBA00023136"/>
    </source>
</evidence>
<keyword evidence="5 6" id="KW-0807">Transducer</keyword>
<comment type="caution">
    <text evidence="10">The sequence shown here is derived from an EMBL/GenBank/DDBJ whole genome shotgun (WGS) entry which is preliminary data.</text>
</comment>
<proteinExistence type="predicted"/>
<dbReference type="Pfam" id="PF13426">
    <property type="entry name" value="PAS_9"/>
    <property type="match status" value="1"/>
</dbReference>
<dbReference type="InterPro" id="IPR013655">
    <property type="entry name" value="PAS_fold_3"/>
</dbReference>
<evidence type="ECO:0000256" key="1">
    <source>
        <dbReference type="ARBA" id="ARBA00004141"/>
    </source>
</evidence>
<dbReference type="CDD" id="cd00130">
    <property type="entry name" value="PAS"/>
    <property type="match status" value="2"/>
</dbReference>
<evidence type="ECO:0000256" key="5">
    <source>
        <dbReference type="ARBA" id="ARBA00023224"/>
    </source>
</evidence>
<dbReference type="SUPFAM" id="SSF55785">
    <property type="entry name" value="PYP-like sensor domain (PAS domain)"/>
    <property type="match status" value="2"/>
</dbReference>
<reference evidence="11" key="1">
    <citation type="submission" date="2015-12" db="EMBL/GenBank/DDBJ databases">
        <authorList>
            <person name="Shamseldin A."/>
            <person name="Moawad H."/>
            <person name="Abd El-Rahim W.M."/>
            <person name="Sadowsky M.J."/>
        </authorList>
    </citation>
    <scope>NUCLEOTIDE SEQUENCE [LARGE SCALE GENOMIC DNA]</scope>
    <source>
        <strain evidence="11">2538-88</strain>
    </source>
</reference>
<dbReference type="EMBL" id="LOBR01000132">
    <property type="protein sequence ID" value="KYN79565.1"/>
    <property type="molecule type" value="Genomic_DNA"/>
</dbReference>
<protein>
    <submittedName>
        <fullName evidence="10">Chemotaxis protein</fullName>
    </submittedName>
</protein>
<evidence type="ECO:0000259" key="9">
    <source>
        <dbReference type="PROSITE" id="PS50113"/>
    </source>
</evidence>
<feature type="coiled-coil region" evidence="7">
    <location>
        <begin position="4"/>
        <end position="31"/>
    </location>
</feature>
<sequence length="438" mass="49454">MFFNKSQQRENQQLKERLYSLEQINESLNNDMLRVTLDPQGKVIDINANFEQELGIKLANISDQYLTNLVPKHARATPHYTRMKSAIEKREHWNGALQIEKGNHQEAWLRAIIQPVIDIKGKVQSFVVFATELTRTISKSREHEDLLKALNRSTAVIEFNLDGTIIRANENFLRGMGFSNNEQIAGKHHRIFCHSEEANSSAYIEFWKKLAAGQFISDRFQRIDNYGRTVWLEASYNPIHDDFGELYKVVKFATVITDQVNQEQVVAEAAHLAYSISEETGKQTSQGQEVVRSMIDKMESLVEQMQRATQDIEKLKDDSQKIDDLVGDISAIADQTNLLALNAAIEAARAGEQGRGFAVVADEVRKLASRTNQTTKEIADVVSENLQRTTKAVELIADCQVQAGDTLQLSNQAGQLMEEIKSGAEQVIESVSQFNQKL</sequence>
<dbReference type="SUPFAM" id="SSF58104">
    <property type="entry name" value="Methyl-accepting chemotaxis protein (MCP) signaling domain"/>
    <property type="match status" value="1"/>
</dbReference>
<dbReference type="InterPro" id="IPR004089">
    <property type="entry name" value="MCPsignal_dom"/>
</dbReference>
<dbReference type="InterPro" id="IPR000014">
    <property type="entry name" value="PAS"/>
</dbReference>
<dbReference type="PANTHER" id="PTHR32089:SF119">
    <property type="entry name" value="METHYL-ACCEPTING CHEMOTAXIS PROTEIN CTPL"/>
    <property type="match status" value="1"/>
</dbReference>
<evidence type="ECO:0000259" key="8">
    <source>
        <dbReference type="PROSITE" id="PS50111"/>
    </source>
</evidence>
<dbReference type="InterPro" id="IPR001610">
    <property type="entry name" value="PAC"/>
</dbReference>
<evidence type="ECO:0000313" key="10">
    <source>
        <dbReference type="EMBL" id="KYN79565.1"/>
    </source>
</evidence>
<organism evidence="10 11">
    <name type="scientific">Vibrio cidicii</name>
    <dbReference type="NCBI Taxonomy" id="1763883"/>
    <lineage>
        <taxon>Bacteria</taxon>
        <taxon>Pseudomonadati</taxon>
        <taxon>Pseudomonadota</taxon>
        <taxon>Gammaproteobacteria</taxon>
        <taxon>Vibrionales</taxon>
        <taxon>Vibrionaceae</taxon>
        <taxon>Vibrio</taxon>
    </lineage>
</organism>
<keyword evidence="4" id="KW-0472">Membrane</keyword>
<evidence type="ECO:0000256" key="6">
    <source>
        <dbReference type="PROSITE-ProRule" id="PRU00284"/>
    </source>
</evidence>
<dbReference type="PANTHER" id="PTHR32089">
    <property type="entry name" value="METHYL-ACCEPTING CHEMOTAXIS PROTEIN MCPB"/>
    <property type="match status" value="1"/>
</dbReference>
<dbReference type="Proteomes" id="UP000075346">
    <property type="component" value="Unassembled WGS sequence"/>
</dbReference>
<dbReference type="GO" id="GO:0006935">
    <property type="term" value="P:chemotaxis"/>
    <property type="evidence" value="ECO:0007669"/>
    <property type="project" value="UniProtKB-ARBA"/>
</dbReference>
<keyword evidence="7" id="KW-0175">Coiled coil</keyword>
<gene>
    <name evidence="10" type="ORF">ATY37_01445</name>
</gene>
<evidence type="ECO:0000256" key="3">
    <source>
        <dbReference type="ARBA" id="ARBA00022989"/>
    </source>
</evidence>
<accession>A0A151KR71</accession>
<dbReference type="Pfam" id="PF00015">
    <property type="entry name" value="MCPsignal"/>
    <property type="match status" value="1"/>
</dbReference>
<dbReference type="SMART" id="SM00283">
    <property type="entry name" value="MA"/>
    <property type="match status" value="1"/>
</dbReference>
<dbReference type="NCBIfam" id="TIGR00229">
    <property type="entry name" value="sensory_box"/>
    <property type="match status" value="2"/>
</dbReference>
<dbReference type="PROSITE" id="PS50111">
    <property type="entry name" value="CHEMOTAXIS_TRANSDUC_2"/>
    <property type="match status" value="1"/>
</dbReference>
<evidence type="ECO:0000313" key="11">
    <source>
        <dbReference type="Proteomes" id="UP000075346"/>
    </source>
</evidence>
<keyword evidence="2" id="KW-0812">Transmembrane</keyword>
<feature type="domain" description="PAC" evidence="9">
    <location>
        <begin position="214"/>
        <end position="268"/>
    </location>
</feature>
<evidence type="ECO:0000256" key="2">
    <source>
        <dbReference type="ARBA" id="ARBA00022692"/>
    </source>
</evidence>
<dbReference type="Pfam" id="PF08447">
    <property type="entry name" value="PAS_3"/>
    <property type="match status" value="1"/>
</dbReference>
<comment type="subcellular location">
    <subcellularLocation>
        <location evidence="1">Membrane</location>
        <topology evidence="1">Multi-pass membrane protein</topology>
    </subcellularLocation>
</comment>
<dbReference type="GO" id="GO:0007165">
    <property type="term" value="P:signal transduction"/>
    <property type="evidence" value="ECO:0007669"/>
    <property type="project" value="UniProtKB-KW"/>
</dbReference>
<dbReference type="PROSITE" id="PS50113">
    <property type="entry name" value="PAC"/>
    <property type="match status" value="1"/>
</dbReference>
<feature type="domain" description="Methyl-accepting transducer" evidence="8">
    <location>
        <begin position="266"/>
        <end position="438"/>
    </location>
</feature>
<dbReference type="SMART" id="SM00086">
    <property type="entry name" value="PAC"/>
    <property type="match status" value="2"/>
</dbReference>
<dbReference type="GO" id="GO:0016020">
    <property type="term" value="C:membrane"/>
    <property type="evidence" value="ECO:0007669"/>
    <property type="project" value="UniProtKB-SubCell"/>
</dbReference>
<name>A0A151KR71_9VIBR</name>
<feature type="coiled-coil region" evidence="7">
    <location>
        <begin position="291"/>
        <end position="325"/>
    </location>
</feature>
<dbReference type="AlphaFoldDB" id="A0A151KR71"/>
<evidence type="ECO:0000256" key="7">
    <source>
        <dbReference type="SAM" id="Coils"/>
    </source>
</evidence>
<dbReference type="InterPro" id="IPR000700">
    <property type="entry name" value="PAS-assoc_C"/>
</dbReference>
<keyword evidence="3" id="KW-1133">Transmembrane helix</keyword>
<dbReference type="Gene3D" id="1.10.287.950">
    <property type="entry name" value="Methyl-accepting chemotaxis protein"/>
    <property type="match status" value="1"/>
</dbReference>
<dbReference type="InterPro" id="IPR035965">
    <property type="entry name" value="PAS-like_dom_sf"/>
</dbReference>
<dbReference type="CDD" id="cd11386">
    <property type="entry name" value="MCP_signal"/>
    <property type="match status" value="1"/>
</dbReference>